<gene>
    <name evidence="2" type="ORF">GCM10022223_20040</name>
</gene>
<dbReference type="RefSeq" id="WP_231482934.1">
    <property type="nucleotide sequence ID" value="NZ_BAAAZO010000003.1"/>
</dbReference>
<organism evidence="2 3">
    <name type="scientific">Kineosporia mesophila</name>
    <dbReference type="NCBI Taxonomy" id="566012"/>
    <lineage>
        <taxon>Bacteria</taxon>
        <taxon>Bacillati</taxon>
        <taxon>Actinomycetota</taxon>
        <taxon>Actinomycetes</taxon>
        <taxon>Kineosporiales</taxon>
        <taxon>Kineosporiaceae</taxon>
        <taxon>Kineosporia</taxon>
    </lineage>
</organism>
<proteinExistence type="predicted"/>
<evidence type="ECO:0000256" key="1">
    <source>
        <dbReference type="SAM" id="MobiDB-lite"/>
    </source>
</evidence>
<evidence type="ECO:0000313" key="2">
    <source>
        <dbReference type="EMBL" id="GAA3604399.1"/>
    </source>
</evidence>
<dbReference type="EMBL" id="BAAAZO010000003">
    <property type="protein sequence ID" value="GAA3604399.1"/>
    <property type="molecule type" value="Genomic_DNA"/>
</dbReference>
<feature type="region of interest" description="Disordered" evidence="1">
    <location>
        <begin position="81"/>
        <end position="101"/>
    </location>
</feature>
<sequence>MDGEHLAELLSAHDIDVRRVLELPRAAGHVPAWALFLDPTRNQRIPARACLRTLPGVASVTFSNVSPWVLFVTAGSRSIKHPRHRQAPPTISVPVVAPGRK</sequence>
<name>A0ABP6ZBE4_9ACTN</name>
<evidence type="ECO:0000313" key="3">
    <source>
        <dbReference type="Proteomes" id="UP001501074"/>
    </source>
</evidence>
<reference evidence="3" key="1">
    <citation type="journal article" date="2019" name="Int. J. Syst. Evol. Microbiol.">
        <title>The Global Catalogue of Microorganisms (GCM) 10K type strain sequencing project: providing services to taxonomists for standard genome sequencing and annotation.</title>
        <authorList>
            <consortium name="The Broad Institute Genomics Platform"/>
            <consortium name="The Broad Institute Genome Sequencing Center for Infectious Disease"/>
            <person name="Wu L."/>
            <person name="Ma J."/>
        </authorList>
    </citation>
    <scope>NUCLEOTIDE SEQUENCE [LARGE SCALE GENOMIC DNA]</scope>
    <source>
        <strain evidence="3">JCM 16902</strain>
    </source>
</reference>
<dbReference type="Proteomes" id="UP001501074">
    <property type="component" value="Unassembled WGS sequence"/>
</dbReference>
<keyword evidence="3" id="KW-1185">Reference proteome</keyword>
<comment type="caution">
    <text evidence="2">The sequence shown here is derived from an EMBL/GenBank/DDBJ whole genome shotgun (WGS) entry which is preliminary data.</text>
</comment>
<protein>
    <submittedName>
        <fullName evidence="2">Uncharacterized protein</fullName>
    </submittedName>
</protein>
<accession>A0ABP6ZBE4</accession>